<protein>
    <submittedName>
        <fullName evidence="1">Putative phosphoglycerate mutase</fullName>
    </submittedName>
</protein>
<proteinExistence type="predicted"/>
<dbReference type="SMART" id="SM00855">
    <property type="entry name" value="PGAM"/>
    <property type="match status" value="1"/>
</dbReference>
<keyword evidence="2" id="KW-1185">Reference proteome</keyword>
<dbReference type="GO" id="GO:0005737">
    <property type="term" value="C:cytoplasm"/>
    <property type="evidence" value="ECO:0007669"/>
    <property type="project" value="TreeGrafter"/>
</dbReference>
<dbReference type="PROSITE" id="PS00175">
    <property type="entry name" value="PG_MUTASE"/>
    <property type="match status" value="1"/>
</dbReference>
<dbReference type="Pfam" id="PF00300">
    <property type="entry name" value="His_Phos_1"/>
    <property type="match status" value="1"/>
</dbReference>
<dbReference type="SUPFAM" id="SSF53254">
    <property type="entry name" value="Phosphoglycerate mutase-like"/>
    <property type="match status" value="1"/>
</dbReference>
<dbReference type="InterPro" id="IPR001345">
    <property type="entry name" value="PG/BPGM_mutase_AS"/>
</dbReference>
<dbReference type="Gene3D" id="3.40.50.1240">
    <property type="entry name" value="Phosphoglycerate mutase-like"/>
    <property type="match status" value="1"/>
</dbReference>
<organism evidence="1 2">
    <name type="scientific">Lapillicoccus jejuensis</name>
    <dbReference type="NCBI Taxonomy" id="402171"/>
    <lineage>
        <taxon>Bacteria</taxon>
        <taxon>Bacillati</taxon>
        <taxon>Actinomycetota</taxon>
        <taxon>Actinomycetes</taxon>
        <taxon>Micrococcales</taxon>
        <taxon>Intrasporangiaceae</taxon>
        <taxon>Lapillicoccus</taxon>
    </lineage>
</organism>
<dbReference type="EMBL" id="VFMN01000001">
    <property type="protein sequence ID" value="TQJ08592.1"/>
    <property type="molecule type" value="Genomic_DNA"/>
</dbReference>
<dbReference type="InterPro" id="IPR050275">
    <property type="entry name" value="PGM_Phosphatase"/>
</dbReference>
<dbReference type="PANTHER" id="PTHR48100">
    <property type="entry name" value="BROAD-SPECIFICITY PHOSPHATASE YOR283W-RELATED"/>
    <property type="match status" value="1"/>
</dbReference>
<name>A0A542DZS2_9MICO</name>
<dbReference type="InterPro" id="IPR029033">
    <property type="entry name" value="His_PPase_superfam"/>
</dbReference>
<reference evidence="1 2" key="1">
    <citation type="submission" date="2019-06" db="EMBL/GenBank/DDBJ databases">
        <title>Sequencing the genomes of 1000 actinobacteria strains.</title>
        <authorList>
            <person name="Klenk H.-P."/>
        </authorList>
    </citation>
    <scope>NUCLEOTIDE SEQUENCE [LARGE SCALE GENOMIC DNA]</scope>
    <source>
        <strain evidence="1 2">DSM 18607</strain>
    </source>
</reference>
<comment type="caution">
    <text evidence="1">The sequence shown here is derived from an EMBL/GenBank/DDBJ whole genome shotgun (WGS) entry which is preliminary data.</text>
</comment>
<dbReference type="GO" id="GO:0016791">
    <property type="term" value="F:phosphatase activity"/>
    <property type="evidence" value="ECO:0007669"/>
    <property type="project" value="TreeGrafter"/>
</dbReference>
<dbReference type="InterPro" id="IPR013078">
    <property type="entry name" value="His_Pase_superF_clade-1"/>
</dbReference>
<sequence>MRLLLVRHGETPNNVGMLLDTAVPGADLTDTGRDQARGLVARLADEPVDALFVSDLVRTHQTAAPYAAARGLTPQVRGGLREIQAGDWEMTGDPEEWKAYLEVIGRWFSGELDARVPGGETGAEVLQRYDAVVAEAADHACAMVVSHGAAIRAWCGLRAGNVDRDFVSRTRLGNTAVVALEGSPQTGWQVVTWDDTAVGGM</sequence>
<dbReference type="Proteomes" id="UP000317893">
    <property type="component" value="Unassembled WGS sequence"/>
</dbReference>
<evidence type="ECO:0000313" key="1">
    <source>
        <dbReference type="EMBL" id="TQJ08592.1"/>
    </source>
</evidence>
<dbReference type="OrthoDB" id="9793115at2"/>
<evidence type="ECO:0000313" key="2">
    <source>
        <dbReference type="Proteomes" id="UP000317893"/>
    </source>
</evidence>
<dbReference type="PANTHER" id="PTHR48100:SF58">
    <property type="entry name" value="PE-PGRS FAMILY PROTEIN PE_PGRS11"/>
    <property type="match status" value="1"/>
</dbReference>
<dbReference type="CDD" id="cd07067">
    <property type="entry name" value="HP_PGM_like"/>
    <property type="match status" value="1"/>
</dbReference>
<dbReference type="AlphaFoldDB" id="A0A542DZS2"/>
<dbReference type="RefSeq" id="WP_141848092.1">
    <property type="nucleotide sequence ID" value="NZ_BAAAPR010000004.1"/>
</dbReference>
<gene>
    <name evidence="1" type="ORF">FB458_1682</name>
</gene>
<accession>A0A542DZS2</accession>